<feature type="compositionally biased region" description="Polar residues" evidence="4">
    <location>
        <begin position="291"/>
        <end position="308"/>
    </location>
</feature>
<dbReference type="EMBL" id="JAFFHC010000001">
    <property type="protein sequence ID" value="KAK4683030.1"/>
    <property type="molecule type" value="Genomic_DNA"/>
</dbReference>
<sequence>MEPLSIIGAVAACSEIVTVIARVTTNLYSLKQRWSEGARSLQLLIAKLSTVRAALAQVKDWAELYASTSPDGEEMHDSLGVAMEGCQVFIETLDQAVAGLLEDTIVSRLKQLFIDSKIKEHEQRLDSQISALQVLLSAAYCQSLAEQTRLLRAGTARQIFQRIRDDTSTVREQSTLRDTELSTVAGSEPAPASLGRLHRIGSFPESRPDTVPLFDMHVRLPSPSYENKYHDCRDPTWERPMPFKMLPDSPSSEPRSPVSDKSSNTSGSVSDESLPKSPSSPIRQRLRQLRRSNANKQAASMSSKSQLGNRFPGEFEATDIYLQSNGNHPPPKPIVADQRGDQEEMASLIRKRADINHPHKGTGRTPLSVACHCGHNDIVELLIDCRGCQRTVQGQVEAFPVPSGSCQWSLPSHSDSPRPRGRHQCQNGHVEIASYLLTRGARVKGTTDTSMYLAASGGHVQVIQALLQHGGTVHELDAQGWDPLRRAAFEGHSQAVASLLGHGARATNLGALSSFSFASTTTTEQRQRILDLLTTAVDAENAEHQHVAYLPDLTCSLNDGQDNLAELPDTQIIMRQEDAGAKEGMDATDIPPSSPVRPPPSPSRPPPAIPQIPQATGEESYHEAIRPAPYTQPAPWPLLDLPTQQPKTLILQRILPHKSPSFSREVRTPPYLSWYAPVTTLPPKQQEYASQAAAARLEALYQARTGTEENRAELE</sequence>
<feature type="repeat" description="ANK" evidence="3">
    <location>
        <begin position="446"/>
        <end position="478"/>
    </location>
</feature>
<feature type="region of interest" description="Disordered" evidence="4">
    <location>
        <begin position="580"/>
        <end position="621"/>
    </location>
</feature>
<dbReference type="InterPro" id="IPR051631">
    <property type="entry name" value="Ankyrin-KH/SAM_domain"/>
</dbReference>
<evidence type="ECO:0000313" key="6">
    <source>
        <dbReference type="Proteomes" id="UP001323617"/>
    </source>
</evidence>
<protein>
    <recommendedName>
        <fullName evidence="7">Ankyrin repeat protein</fullName>
    </recommendedName>
</protein>
<dbReference type="Proteomes" id="UP001323617">
    <property type="component" value="Unassembled WGS sequence"/>
</dbReference>
<dbReference type="InterPro" id="IPR036770">
    <property type="entry name" value="Ankyrin_rpt-contain_sf"/>
</dbReference>
<dbReference type="PANTHER" id="PTHR23206:SF7">
    <property type="entry name" value="PROTEIN KINASE DOMAIN-CONTAINING PROTEIN"/>
    <property type="match status" value="1"/>
</dbReference>
<evidence type="ECO:0008006" key="7">
    <source>
        <dbReference type="Google" id="ProtNLM"/>
    </source>
</evidence>
<dbReference type="GeneID" id="87964270"/>
<feature type="repeat" description="ANK" evidence="3">
    <location>
        <begin position="362"/>
        <end position="384"/>
    </location>
</feature>
<comment type="caution">
    <text evidence="5">The sequence shown here is derived from an EMBL/GenBank/DDBJ whole genome shotgun (WGS) entry which is preliminary data.</text>
</comment>
<dbReference type="Pfam" id="PF00023">
    <property type="entry name" value="Ank"/>
    <property type="match status" value="1"/>
</dbReference>
<evidence type="ECO:0000256" key="4">
    <source>
        <dbReference type="SAM" id="MobiDB-lite"/>
    </source>
</evidence>
<proteinExistence type="predicted"/>
<evidence type="ECO:0000256" key="3">
    <source>
        <dbReference type="PROSITE-ProRule" id="PRU00023"/>
    </source>
</evidence>
<evidence type="ECO:0000313" key="5">
    <source>
        <dbReference type="EMBL" id="KAK4683030.1"/>
    </source>
</evidence>
<feature type="region of interest" description="Disordered" evidence="4">
    <location>
        <begin position="240"/>
        <end position="311"/>
    </location>
</feature>
<feature type="region of interest" description="Disordered" evidence="4">
    <location>
        <begin position="180"/>
        <end position="205"/>
    </location>
</feature>
<name>A0ABR0IRK9_9PEZI</name>
<dbReference type="PROSITE" id="PS50088">
    <property type="entry name" value="ANK_REPEAT"/>
    <property type="match status" value="2"/>
</dbReference>
<reference evidence="5 6" key="1">
    <citation type="journal article" date="2023" name="bioRxiv">
        <title>High-quality genome assemblies of four members of thePodospora anserinaspecies complex.</title>
        <authorList>
            <person name="Ament-Velasquez S.L."/>
            <person name="Vogan A.A."/>
            <person name="Wallerman O."/>
            <person name="Hartmann F."/>
            <person name="Gautier V."/>
            <person name="Silar P."/>
            <person name="Giraud T."/>
            <person name="Johannesson H."/>
        </authorList>
    </citation>
    <scope>NUCLEOTIDE SEQUENCE [LARGE SCALE GENOMIC DNA]</scope>
    <source>
        <strain evidence="5 6">CBS 124.78</strain>
    </source>
</reference>
<dbReference type="InterPro" id="IPR002110">
    <property type="entry name" value="Ankyrin_rpt"/>
</dbReference>
<dbReference type="SUPFAM" id="SSF48403">
    <property type="entry name" value="Ankyrin repeat"/>
    <property type="match status" value="1"/>
</dbReference>
<keyword evidence="2 3" id="KW-0040">ANK repeat</keyword>
<dbReference type="PANTHER" id="PTHR23206">
    <property type="entry name" value="MASK PROTEIN"/>
    <property type="match status" value="1"/>
</dbReference>
<dbReference type="Pfam" id="PF12796">
    <property type="entry name" value="Ank_2"/>
    <property type="match status" value="1"/>
</dbReference>
<keyword evidence="6" id="KW-1185">Reference proteome</keyword>
<keyword evidence="1" id="KW-0677">Repeat</keyword>
<organism evidence="5 6">
    <name type="scientific">Podospora pseudoanserina</name>
    <dbReference type="NCBI Taxonomy" id="2609844"/>
    <lineage>
        <taxon>Eukaryota</taxon>
        <taxon>Fungi</taxon>
        <taxon>Dikarya</taxon>
        <taxon>Ascomycota</taxon>
        <taxon>Pezizomycotina</taxon>
        <taxon>Sordariomycetes</taxon>
        <taxon>Sordariomycetidae</taxon>
        <taxon>Sordariales</taxon>
        <taxon>Podosporaceae</taxon>
        <taxon>Podospora</taxon>
    </lineage>
</organism>
<dbReference type="PROSITE" id="PS50297">
    <property type="entry name" value="ANK_REP_REGION"/>
    <property type="match status" value="2"/>
</dbReference>
<dbReference type="SMART" id="SM00248">
    <property type="entry name" value="ANK"/>
    <property type="match status" value="3"/>
</dbReference>
<feature type="compositionally biased region" description="Pro residues" evidence="4">
    <location>
        <begin position="592"/>
        <end position="610"/>
    </location>
</feature>
<accession>A0ABR0IRK9</accession>
<gene>
    <name evidence="5" type="ORF">QC764_121490</name>
</gene>
<dbReference type="RefSeq" id="XP_062806500.1">
    <property type="nucleotide sequence ID" value="XM_062943405.1"/>
</dbReference>
<dbReference type="Gene3D" id="1.25.40.20">
    <property type="entry name" value="Ankyrin repeat-containing domain"/>
    <property type="match status" value="2"/>
</dbReference>
<evidence type="ECO:0000256" key="2">
    <source>
        <dbReference type="ARBA" id="ARBA00023043"/>
    </source>
</evidence>
<feature type="compositionally biased region" description="Polar residues" evidence="4">
    <location>
        <begin position="249"/>
        <end position="282"/>
    </location>
</feature>
<evidence type="ECO:0000256" key="1">
    <source>
        <dbReference type="ARBA" id="ARBA00022737"/>
    </source>
</evidence>